<proteinExistence type="predicted"/>
<dbReference type="Gene3D" id="1.20.1070.10">
    <property type="entry name" value="Rhodopsin 7-helix transmembrane proteins"/>
    <property type="match status" value="1"/>
</dbReference>
<feature type="transmembrane region" description="Helical" evidence="1">
    <location>
        <begin position="31"/>
        <end position="50"/>
    </location>
</feature>
<dbReference type="AlphaFoldDB" id="A0AAV5TG90"/>
<dbReference type="PANTHER" id="PTHR31627">
    <property type="entry name" value="SERPENTINE RECEPTOR CLASS GAMMA-RELATED"/>
    <property type="match status" value="1"/>
</dbReference>
<feature type="transmembrane region" description="Helical" evidence="1">
    <location>
        <begin position="114"/>
        <end position="136"/>
    </location>
</feature>
<dbReference type="Pfam" id="PF10323">
    <property type="entry name" value="7TM_GPCR_Srv"/>
    <property type="match status" value="1"/>
</dbReference>
<dbReference type="Proteomes" id="UP001432027">
    <property type="component" value="Unassembled WGS sequence"/>
</dbReference>
<gene>
    <name evidence="2" type="ORF">PENTCL1PPCAC_14963</name>
</gene>
<feature type="transmembrane region" description="Helical" evidence="1">
    <location>
        <begin position="199"/>
        <end position="217"/>
    </location>
</feature>
<evidence type="ECO:0008006" key="4">
    <source>
        <dbReference type="Google" id="ProtNLM"/>
    </source>
</evidence>
<dbReference type="EMBL" id="BTSX01000004">
    <property type="protein sequence ID" value="GMS92788.1"/>
    <property type="molecule type" value="Genomic_DNA"/>
</dbReference>
<name>A0AAV5TG90_9BILA</name>
<comment type="caution">
    <text evidence="2">The sequence shown here is derived from an EMBL/GenBank/DDBJ whole genome shotgun (WGS) entry which is preliminary data.</text>
</comment>
<reference evidence="2" key="1">
    <citation type="submission" date="2023-10" db="EMBL/GenBank/DDBJ databases">
        <title>Genome assembly of Pristionchus species.</title>
        <authorList>
            <person name="Yoshida K."/>
            <person name="Sommer R.J."/>
        </authorList>
    </citation>
    <scope>NUCLEOTIDE SEQUENCE</scope>
    <source>
        <strain evidence="2">RS0144</strain>
    </source>
</reference>
<evidence type="ECO:0000313" key="3">
    <source>
        <dbReference type="Proteomes" id="UP001432027"/>
    </source>
</evidence>
<evidence type="ECO:0000256" key="1">
    <source>
        <dbReference type="SAM" id="Phobius"/>
    </source>
</evidence>
<dbReference type="SUPFAM" id="SSF81321">
    <property type="entry name" value="Family A G protein-coupled receptor-like"/>
    <property type="match status" value="1"/>
</dbReference>
<sequence length="223" mass="25725">MALKDLICGEDFALSTEYIYPTFEYYGTNCYLLHAQVFGVAMVVINRFVIICTPLSKLAIWYQQVGTPTIWIVNITVPFIMMARMLFQGSVFYYREENGQIRQYIPMKIIKSNSFHGMIVSIIGSLVGAVCYVLIIRRLFTIKKNFKKVQSIKRLEMKLTMVGFSLFIALCLSTLFYIFIHVNAAHYNHGAIIALSDHYIFALMALTFVNPWMIVITHKSTRR</sequence>
<keyword evidence="3" id="KW-1185">Reference proteome</keyword>
<dbReference type="InterPro" id="IPR051119">
    <property type="entry name" value="Nematode_SR-like"/>
</dbReference>
<accession>A0AAV5TG90</accession>
<protein>
    <recommendedName>
        <fullName evidence="4">Serpentine receptor class gamma</fullName>
    </recommendedName>
</protein>
<keyword evidence="1" id="KW-1133">Transmembrane helix</keyword>
<feature type="non-terminal residue" evidence="2">
    <location>
        <position position="223"/>
    </location>
</feature>
<dbReference type="InterPro" id="IPR019426">
    <property type="entry name" value="7TM_GPCR_serpentine_rcpt_Srv"/>
</dbReference>
<organism evidence="2 3">
    <name type="scientific">Pristionchus entomophagus</name>
    <dbReference type="NCBI Taxonomy" id="358040"/>
    <lineage>
        <taxon>Eukaryota</taxon>
        <taxon>Metazoa</taxon>
        <taxon>Ecdysozoa</taxon>
        <taxon>Nematoda</taxon>
        <taxon>Chromadorea</taxon>
        <taxon>Rhabditida</taxon>
        <taxon>Rhabditina</taxon>
        <taxon>Diplogasteromorpha</taxon>
        <taxon>Diplogasteroidea</taxon>
        <taxon>Neodiplogasteridae</taxon>
        <taxon>Pristionchus</taxon>
    </lineage>
</organism>
<evidence type="ECO:0000313" key="2">
    <source>
        <dbReference type="EMBL" id="GMS92788.1"/>
    </source>
</evidence>
<keyword evidence="1" id="KW-0812">Transmembrane</keyword>
<dbReference type="PANTHER" id="PTHR31627:SF42">
    <property type="entry name" value="G_PROTEIN_RECEP_F1_2 DOMAIN-CONTAINING PROTEIN-RELATED"/>
    <property type="match status" value="1"/>
</dbReference>
<feature type="transmembrane region" description="Helical" evidence="1">
    <location>
        <begin position="157"/>
        <end position="179"/>
    </location>
</feature>
<keyword evidence="1" id="KW-0472">Membrane</keyword>